<dbReference type="KEGG" id="rfs:C1I64_06280"/>
<evidence type="ECO:0000313" key="2">
    <source>
        <dbReference type="EMBL" id="AZZ51694.1"/>
    </source>
</evidence>
<evidence type="ECO:0008006" key="4">
    <source>
        <dbReference type="Google" id="ProtNLM"/>
    </source>
</evidence>
<proteinExistence type="predicted"/>
<dbReference type="AlphaFoldDB" id="A0A3T0SZE2"/>
<dbReference type="Proteomes" id="UP000285317">
    <property type="component" value="Chromosome"/>
</dbReference>
<dbReference type="EMBL" id="CP028137">
    <property type="protein sequence ID" value="AZZ51694.1"/>
    <property type="molecule type" value="Genomic_DNA"/>
</dbReference>
<name>A0A3T0SZE2_9MICO</name>
<accession>A0A3T0SZE2</accession>
<evidence type="ECO:0000256" key="1">
    <source>
        <dbReference type="SAM" id="MobiDB-lite"/>
    </source>
</evidence>
<dbReference type="RefSeq" id="WP_127886590.1">
    <property type="nucleotide sequence ID" value="NZ_CP028137.1"/>
</dbReference>
<reference evidence="2 3" key="1">
    <citation type="submission" date="2018-03" db="EMBL/GenBank/DDBJ databases">
        <title>Bacteriophage NCPPB3778 and a type I-E CRISPR drive the evolution of the US Biological Select Agent, Rathayibacter toxicus.</title>
        <authorList>
            <person name="Davis E.W.II."/>
            <person name="Tabima J.F."/>
            <person name="Weisberg A.J."/>
            <person name="Dantas Lopes L."/>
            <person name="Wiseman M.S."/>
            <person name="Wiseman M.S."/>
            <person name="Pupko T."/>
            <person name="Belcher M.S."/>
            <person name="Sechler A.J."/>
            <person name="Tancos M.A."/>
            <person name="Schroeder B.K."/>
            <person name="Murray T.D."/>
            <person name="Luster D.G."/>
            <person name="Schneider W.L."/>
            <person name="Rogers E."/>
            <person name="Andreote F.D."/>
            <person name="Grunwald N.J."/>
            <person name="Putnam M.L."/>
            <person name="Chang J.H."/>
        </authorList>
    </citation>
    <scope>NUCLEOTIDE SEQUENCE [LARGE SCALE GENOMIC DNA]</scope>
    <source>
        <strain evidence="2 3">DSM 15932</strain>
    </source>
</reference>
<protein>
    <recommendedName>
        <fullName evidence="4">DNA-binding protein</fullName>
    </recommendedName>
</protein>
<gene>
    <name evidence="2" type="ORF">C1I64_06280</name>
</gene>
<sequence length="278" mass="29969">MTDLATSPPPVTSSTGPGSESALEARLRIIVGLAHGASESQLADELELAPDVVHEHLRGVLVQLSPELLAMVAHPELTDGLDGLYRAVRDRGGDEQTLATLLTEQTALLSRHRSPGGGLAQGAADFLVESGSMTAEELAETEAEVARGELADLERRTRLQAIVDSFDTAEVASRLRIDETRVRHRKAKDGLYAFKVGSKLRFPAWQFTDDRERPMLPGVPALVKAIPDDMHPASVLGFMTTPQEELLIGETPVTPVRWLSGGGDPREVLVALAEFDES</sequence>
<organism evidence="2 3">
    <name type="scientific">Rathayibacter festucae DSM 15932</name>
    <dbReference type="NCBI Taxonomy" id="1328866"/>
    <lineage>
        <taxon>Bacteria</taxon>
        <taxon>Bacillati</taxon>
        <taxon>Actinomycetota</taxon>
        <taxon>Actinomycetes</taxon>
        <taxon>Micrococcales</taxon>
        <taxon>Microbacteriaceae</taxon>
        <taxon>Rathayibacter</taxon>
    </lineage>
</organism>
<feature type="region of interest" description="Disordered" evidence="1">
    <location>
        <begin position="1"/>
        <end position="20"/>
    </location>
</feature>
<evidence type="ECO:0000313" key="3">
    <source>
        <dbReference type="Proteomes" id="UP000285317"/>
    </source>
</evidence>